<dbReference type="Proteomes" id="UP000800235">
    <property type="component" value="Unassembled WGS sequence"/>
</dbReference>
<comment type="similarity">
    <text evidence="1">Belongs to the AFG1 ATPase family.</text>
</comment>
<evidence type="ECO:0008006" key="6">
    <source>
        <dbReference type="Google" id="ProtNLM"/>
    </source>
</evidence>
<feature type="non-terminal residue" evidence="4">
    <location>
        <position position="246"/>
    </location>
</feature>
<dbReference type="GO" id="GO:0005739">
    <property type="term" value="C:mitochondrion"/>
    <property type="evidence" value="ECO:0007669"/>
    <property type="project" value="TreeGrafter"/>
</dbReference>
<dbReference type="PANTHER" id="PTHR12169">
    <property type="entry name" value="ATPASE N2B"/>
    <property type="match status" value="1"/>
</dbReference>
<dbReference type="AlphaFoldDB" id="A0A9P4NF96"/>
<reference evidence="4" key="1">
    <citation type="journal article" date="2020" name="Stud. Mycol.">
        <title>101 Dothideomycetes genomes: a test case for predicting lifestyles and emergence of pathogens.</title>
        <authorList>
            <person name="Haridas S."/>
            <person name="Albert R."/>
            <person name="Binder M."/>
            <person name="Bloem J."/>
            <person name="Labutti K."/>
            <person name="Salamov A."/>
            <person name="Andreopoulos B."/>
            <person name="Baker S."/>
            <person name="Barry K."/>
            <person name="Bills G."/>
            <person name="Bluhm B."/>
            <person name="Cannon C."/>
            <person name="Castanera R."/>
            <person name="Culley D."/>
            <person name="Daum C."/>
            <person name="Ezra D."/>
            <person name="Gonzalez J."/>
            <person name="Henrissat B."/>
            <person name="Kuo A."/>
            <person name="Liang C."/>
            <person name="Lipzen A."/>
            <person name="Lutzoni F."/>
            <person name="Magnuson J."/>
            <person name="Mondo S."/>
            <person name="Nolan M."/>
            <person name="Ohm R."/>
            <person name="Pangilinan J."/>
            <person name="Park H.-J."/>
            <person name="Ramirez L."/>
            <person name="Alfaro M."/>
            <person name="Sun H."/>
            <person name="Tritt A."/>
            <person name="Yoshinaga Y."/>
            <person name="Zwiers L.-H."/>
            <person name="Turgeon B."/>
            <person name="Goodwin S."/>
            <person name="Spatafora J."/>
            <person name="Crous P."/>
            <person name="Grigoriev I."/>
        </authorList>
    </citation>
    <scope>NUCLEOTIDE SEQUENCE</scope>
    <source>
        <strain evidence="4">CBS 130266</strain>
    </source>
</reference>
<gene>
    <name evidence="4" type="ORF">EJ08DRAFT_575404</name>
</gene>
<dbReference type="GO" id="GO:0005524">
    <property type="term" value="F:ATP binding"/>
    <property type="evidence" value="ECO:0007669"/>
    <property type="project" value="UniProtKB-KW"/>
</dbReference>
<evidence type="ECO:0000256" key="3">
    <source>
        <dbReference type="ARBA" id="ARBA00022840"/>
    </source>
</evidence>
<dbReference type="Gene3D" id="3.40.50.300">
    <property type="entry name" value="P-loop containing nucleotide triphosphate hydrolases"/>
    <property type="match status" value="1"/>
</dbReference>
<dbReference type="OrthoDB" id="548867at2759"/>
<keyword evidence="3" id="KW-0067">ATP-binding</keyword>
<dbReference type="NCBIfam" id="NF040713">
    <property type="entry name" value="ZapE"/>
    <property type="match status" value="1"/>
</dbReference>
<dbReference type="GO" id="GO:0016887">
    <property type="term" value="F:ATP hydrolysis activity"/>
    <property type="evidence" value="ECO:0007669"/>
    <property type="project" value="InterPro"/>
</dbReference>
<accession>A0A9P4NF96</accession>
<evidence type="ECO:0000313" key="4">
    <source>
        <dbReference type="EMBL" id="KAF2418401.1"/>
    </source>
</evidence>
<dbReference type="EMBL" id="MU007129">
    <property type="protein sequence ID" value="KAF2418401.1"/>
    <property type="molecule type" value="Genomic_DNA"/>
</dbReference>
<dbReference type="Pfam" id="PF03969">
    <property type="entry name" value="AFG1_ATPase"/>
    <property type="match status" value="1"/>
</dbReference>
<dbReference type="InterPro" id="IPR005654">
    <property type="entry name" value="ATPase_AFG1-like"/>
</dbReference>
<organism evidence="4 5">
    <name type="scientific">Tothia fuscella</name>
    <dbReference type="NCBI Taxonomy" id="1048955"/>
    <lineage>
        <taxon>Eukaryota</taxon>
        <taxon>Fungi</taxon>
        <taxon>Dikarya</taxon>
        <taxon>Ascomycota</taxon>
        <taxon>Pezizomycotina</taxon>
        <taxon>Dothideomycetes</taxon>
        <taxon>Pleosporomycetidae</taxon>
        <taxon>Venturiales</taxon>
        <taxon>Cylindrosympodiaceae</taxon>
        <taxon>Tothia</taxon>
    </lineage>
</organism>
<sequence>MSKSSIHSAYKSLLQRGRLTPSPTQAALVDRLASLQTTLVKSSSPTRGLYIHGSVGTGKSRLADLFASTLPTTVSSRRIHFYEFMMDIHSRLHVARSQSSYIGDPLVQIGQQVGEESRVLCFDEFQVTDIADAMILKRLFGGFWSEGGVVVATSNRKPDMLYERGLNRPLFLPFIAELEKRCEVWELEAEEDYRMAGVKDGGEKTDVFFTDDAGFWKYFSNVTKGKKVESMTISVMMSRTLEVEGI</sequence>
<evidence type="ECO:0000256" key="1">
    <source>
        <dbReference type="ARBA" id="ARBA00010322"/>
    </source>
</evidence>
<name>A0A9P4NF96_9PEZI</name>
<dbReference type="SUPFAM" id="SSF52540">
    <property type="entry name" value="P-loop containing nucleoside triphosphate hydrolases"/>
    <property type="match status" value="1"/>
</dbReference>
<evidence type="ECO:0000313" key="5">
    <source>
        <dbReference type="Proteomes" id="UP000800235"/>
    </source>
</evidence>
<dbReference type="InterPro" id="IPR027417">
    <property type="entry name" value="P-loop_NTPase"/>
</dbReference>
<dbReference type="PANTHER" id="PTHR12169:SF6">
    <property type="entry name" value="AFG1-LIKE ATPASE"/>
    <property type="match status" value="1"/>
</dbReference>
<protein>
    <recommendedName>
        <fullName evidence="6">Cell division protein ZapE</fullName>
    </recommendedName>
</protein>
<evidence type="ECO:0000256" key="2">
    <source>
        <dbReference type="ARBA" id="ARBA00022741"/>
    </source>
</evidence>
<keyword evidence="5" id="KW-1185">Reference proteome</keyword>
<keyword evidence="2" id="KW-0547">Nucleotide-binding</keyword>
<proteinExistence type="inferred from homology"/>
<comment type="caution">
    <text evidence="4">The sequence shown here is derived from an EMBL/GenBank/DDBJ whole genome shotgun (WGS) entry which is preliminary data.</text>
</comment>